<dbReference type="OrthoDB" id="48988at2759"/>
<dbReference type="InterPro" id="IPR023210">
    <property type="entry name" value="NADP_OxRdtase_dom"/>
</dbReference>
<dbReference type="SUPFAM" id="SSF51430">
    <property type="entry name" value="NAD(P)-linked oxidoreductase"/>
    <property type="match status" value="1"/>
</dbReference>
<evidence type="ECO:0000313" key="5">
    <source>
        <dbReference type="Proteomes" id="UP000298061"/>
    </source>
</evidence>
<comment type="similarity">
    <text evidence="2">Belongs to the aldo/keto reductase family. Aldo/keto reductase 2 subfamily.</text>
</comment>
<dbReference type="Pfam" id="PF00248">
    <property type="entry name" value="Aldo_ket_red"/>
    <property type="match status" value="1"/>
</dbReference>
<dbReference type="STRING" id="135208.A0A4Z0A6C0"/>
<evidence type="ECO:0000256" key="2">
    <source>
        <dbReference type="ARBA" id="ARBA00038157"/>
    </source>
</evidence>
<dbReference type="InterPro" id="IPR050523">
    <property type="entry name" value="AKR_Detox_Biosynth"/>
</dbReference>
<feature type="domain" description="NADP-dependent oxidoreductase" evidence="3">
    <location>
        <begin position="30"/>
        <end position="116"/>
    </location>
</feature>
<evidence type="ECO:0000259" key="3">
    <source>
        <dbReference type="Pfam" id="PF00248"/>
    </source>
</evidence>
<evidence type="ECO:0000313" key="4">
    <source>
        <dbReference type="EMBL" id="TFY81904.1"/>
    </source>
</evidence>
<keyword evidence="5" id="KW-1185">Reference proteome</keyword>
<evidence type="ECO:0000256" key="1">
    <source>
        <dbReference type="ARBA" id="ARBA00022857"/>
    </source>
</evidence>
<comment type="caution">
    <text evidence="4">The sequence shown here is derived from an EMBL/GenBank/DDBJ whole genome shotgun (WGS) entry which is preliminary data.</text>
</comment>
<dbReference type="AlphaFoldDB" id="A0A4Z0A6C0"/>
<dbReference type="Gene3D" id="3.20.20.100">
    <property type="entry name" value="NADP-dependent oxidoreductase domain"/>
    <property type="match status" value="1"/>
</dbReference>
<reference evidence="4 5" key="1">
    <citation type="submission" date="2019-02" db="EMBL/GenBank/DDBJ databases">
        <title>Genome sequencing of the rare red list fungi Hericium alpestre (H. flagellum).</title>
        <authorList>
            <person name="Buettner E."/>
            <person name="Kellner H."/>
        </authorList>
    </citation>
    <scope>NUCLEOTIDE SEQUENCE [LARGE SCALE GENOMIC DNA]</scope>
    <source>
        <strain evidence="4 5">DSM 108284</strain>
    </source>
</reference>
<dbReference type="InterPro" id="IPR036812">
    <property type="entry name" value="NAD(P)_OxRdtase_dom_sf"/>
</dbReference>
<dbReference type="PANTHER" id="PTHR43364:SF7">
    <property type="entry name" value="NADP-DEPENDENT OXIDOREDUCTASE DOMAIN-CONTAINING PROTEIN-RELATED"/>
    <property type="match status" value="1"/>
</dbReference>
<dbReference type="EMBL" id="SFCI01000162">
    <property type="protein sequence ID" value="TFY81904.1"/>
    <property type="molecule type" value="Genomic_DNA"/>
</dbReference>
<accession>A0A4Z0A6C0</accession>
<name>A0A4Z0A6C0_9AGAM</name>
<proteinExistence type="inferred from homology"/>
<dbReference type="Proteomes" id="UP000298061">
    <property type="component" value="Unassembled WGS sequence"/>
</dbReference>
<sequence>MSFMSAPPKPPTALGVHRPLSSRAGVRVSPLQLGAMSIGDKWTFMGFMNKQQSFALLDAYFEAGGNFIDTANSYQDQTSEQFVGEWIELRGVRDQIVLATKYTTFYKAGDPNIKQRAVDPAAAAKQRIGRHRERERIQGFVWNQDLFVPPYIKDRYVASTSPPSGGYISTSASSTNTIASINDYEVEVVEIRVREGELEDIIP</sequence>
<protein>
    <recommendedName>
        <fullName evidence="3">NADP-dependent oxidoreductase domain-containing protein</fullName>
    </recommendedName>
</protein>
<organism evidence="4 5">
    <name type="scientific">Hericium alpestre</name>
    <dbReference type="NCBI Taxonomy" id="135208"/>
    <lineage>
        <taxon>Eukaryota</taxon>
        <taxon>Fungi</taxon>
        <taxon>Dikarya</taxon>
        <taxon>Basidiomycota</taxon>
        <taxon>Agaricomycotina</taxon>
        <taxon>Agaricomycetes</taxon>
        <taxon>Russulales</taxon>
        <taxon>Hericiaceae</taxon>
        <taxon>Hericium</taxon>
    </lineage>
</organism>
<dbReference type="PANTHER" id="PTHR43364">
    <property type="entry name" value="NADH-SPECIFIC METHYLGLYOXAL REDUCTASE-RELATED"/>
    <property type="match status" value="1"/>
</dbReference>
<gene>
    <name evidence="4" type="ORF">EWM64_g2109</name>
</gene>
<keyword evidence="1" id="KW-0521">NADP</keyword>